<feature type="transmembrane region" description="Helical" evidence="1">
    <location>
        <begin position="116"/>
        <end position="138"/>
    </location>
</feature>
<dbReference type="EMBL" id="PUEJ01000006">
    <property type="protein sequence ID" value="PRH86326.1"/>
    <property type="molecule type" value="Genomic_DNA"/>
</dbReference>
<keyword evidence="1" id="KW-0472">Membrane</keyword>
<name>A0A2S9QAF8_9HYPH</name>
<evidence type="ECO:0000256" key="1">
    <source>
        <dbReference type="SAM" id="Phobius"/>
    </source>
</evidence>
<dbReference type="RefSeq" id="WP_105863620.1">
    <property type="nucleotide sequence ID" value="NZ_PUEJ01000006.1"/>
</dbReference>
<protein>
    <submittedName>
        <fullName evidence="2">Uncharacterized protein</fullName>
    </submittedName>
</protein>
<feature type="transmembrane region" description="Helical" evidence="1">
    <location>
        <begin position="49"/>
        <end position="67"/>
    </location>
</feature>
<gene>
    <name evidence="2" type="ORF">C5L14_19035</name>
</gene>
<accession>A0A2S9QAF8</accession>
<keyword evidence="1" id="KW-0812">Transmembrane</keyword>
<reference evidence="2 3" key="1">
    <citation type="submission" date="2018-02" db="EMBL/GenBank/DDBJ databases">
        <title>Whole genome sequencing of endophytic bacterium.</title>
        <authorList>
            <person name="Eedara R."/>
            <person name="Podile A.R."/>
        </authorList>
    </citation>
    <scope>NUCLEOTIDE SEQUENCE [LARGE SCALE GENOMIC DNA]</scope>
    <source>
        <strain evidence="2 3">RP1T</strain>
    </source>
</reference>
<dbReference type="AlphaFoldDB" id="A0A2S9QAF8"/>
<keyword evidence="3" id="KW-1185">Reference proteome</keyword>
<proteinExistence type="predicted"/>
<organism evidence="2 3">
    <name type="scientific">Labrys okinawensis</name>
    <dbReference type="NCBI Taxonomy" id="346911"/>
    <lineage>
        <taxon>Bacteria</taxon>
        <taxon>Pseudomonadati</taxon>
        <taxon>Pseudomonadota</taxon>
        <taxon>Alphaproteobacteria</taxon>
        <taxon>Hyphomicrobiales</taxon>
        <taxon>Xanthobacteraceae</taxon>
        <taxon>Labrys</taxon>
    </lineage>
</organism>
<dbReference type="OrthoDB" id="7679120at2"/>
<evidence type="ECO:0000313" key="3">
    <source>
        <dbReference type="Proteomes" id="UP000237682"/>
    </source>
</evidence>
<dbReference type="Proteomes" id="UP000237682">
    <property type="component" value="Unassembled WGS sequence"/>
</dbReference>
<keyword evidence="1" id="KW-1133">Transmembrane helix</keyword>
<evidence type="ECO:0000313" key="2">
    <source>
        <dbReference type="EMBL" id="PRH86326.1"/>
    </source>
</evidence>
<comment type="caution">
    <text evidence="2">The sequence shown here is derived from an EMBL/GenBank/DDBJ whole genome shotgun (WGS) entry which is preliminary data.</text>
</comment>
<sequence>MRYVGRGPGYADRLLASSETFTFELEFPTREGGPALDWHNAVVGCVMRFLARSLGLFLVAAAFVAAVVDGTRSIADNHFVFLPVRAVWLWLSPASYEHMRAWVEASLSVFLWNNLVSPLLGLPFALVLVMLSALFFWLGRPPASRIGYVSHL</sequence>